<keyword evidence="3 5" id="KW-1133">Transmembrane helix</keyword>
<dbReference type="Pfam" id="PF07690">
    <property type="entry name" value="MFS_1"/>
    <property type="match status" value="1"/>
</dbReference>
<evidence type="ECO:0000313" key="7">
    <source>
        <dbReference type="Proteomes" id="UP001578633"/>
    </source>
</evidence>
<evidence type="ECO:0000256" key="3">
    <source>
        <dbReference type="ARBA" id="ARBA00022989"/>
    </source>
</evidence>
<feature type="transmembrane region" description="Helical" evidence="5">
    <location>
        <begin position="28"/>
        <end position="51"/>
    </location>
</feature>
<evidence type="ECO:0000313" key="6">
    <source>
        <dbReference type="EMBL" id="KAL1801421.1"/>
    </source>
</evidence>
<reference evidence="6 7" key="1">
    <citation type="submission" date="2024-09" db="EMBL/GenBank/DDBJ databases">
        <title>T2T genomes of carrot and Alternaria dauci and their utility for understanding host-pathogen interaction during carrot leaf blight disease.</title>
        <authorList>
            <person name="Liu W."/>
            <person name="Xu S."/>
            <person name="Ou C."/>
            <person name="Liu X."/>
            <person name="Zhuang F."/>
            <person name="Deng X.W."/>
        </authorList>
    </citation>
    <scope>NUCLEOTIDE SEQUENCE [LARGE SCALE GENOMIC DNA]</scope>
    <source>
        <strain evidence="6 7">A2016</strain>
    </source>
</reference>
<keyword evidence="2 5" id="KW-0812">Transmembrane</keyword>
<feature type="transmembrane region" description="Helical" evidence="5">
    <location>
        <begin position="196"/>
        <end position="219"/>
    </location>
</feature>
<comment type="caution">
    <text evidence="6">The sequence shown here is derived from an EMBL/GenBank/DDBJ whole genome shotgun (WGS) entry which is preliminary data.</text>
</comment>
<dbReference type="GeneID" id="96082085"/>
<sequence length="377" mass="41759">MFQAPFEALVPVSVGDIWHVHERGLRMAIFNLGILGGIQNLASPIAGVVIQYGSYRIAMHAMGGAFVIMLLLVIFFMPETVYHRHNVINIDTGSKTVETDTIEKERTVEHVKDDAIYAPDSSERADPYVKTLMPWSGYWDPVAFWRTFLRPFAVIMSPVVMWATLPYTVCISWLILISTTLSQIFSAPPYSFSVSGVGATNLSAFVASLLATLVSGPMIDGVAKLMSARNNGTFEPEFRLPAMVTYLLFTATGFFAWGQSLHNQDPWPIPVIVCMGLINLGIQMGTTVVVTYVSDCHREQAAEAFAMMNFTKNIFAFGLTFYVNDWIAGQGVRDAFFVVGGTTIAVTLTTIPMYIYGKRARSWVKRCGVLDSVRKVK</sequence>
<accession>A0ABR3UY84</accession>
<organism evidence="6 7">
    <name type="scientific">Alternaria dauci</name>
    <dbReference type="NCBI Taxonomy" id="48095"/>
    <lineage>
        <taxon>Eukaryota</taxon>
        <taxon>Fungi</taxon>
        <taxon>Dikarya</taxon>
        <taxon>Ascomycota</taxon>
        <taxon>Pezizomycotina</taxon>
        <taxon>Dothideomycetes</taxon>
        <taxon>Pleosporomycetidae</taxon>
        <taxon>Pleosporales</taxon>
        <taxon>Pleosporineae</taxon>
        <taxon>Pleosporaceae</taxon>
        <taxon>Alternaria</taxon>
        <taxon>Alternaria sect. Porri</taxon>
    </lineage>
</organism>
<evidence type="ECO:0000256" key="1">
    <source>
        <dbReference type="ARBA" id="ARBA00004141"/>
    </source>
</evidence>
<comment type="subcellular location">
    <subcellularLocation>
        <location evidence="1">Membrane</location>
        <topology evidence="1">Multi-pass membrane protein</topology>
    </subcellularLocation>
</comment>
<feature type="transmembrane region" description="Helical" evidence="5">
    <location>
        <begin position="240"/>
        <end position="257"/>
    </location>
</feature>
<gene>
    <name evidence="6" type="ORF">ACET3X_001763</name>
</gene>
<keyword evidence="4 5" id="KW-0472">Membrane</keyword>
<dbReference type="RefSeq" id="XP_069312005.1">
    <property type="nucleotide sequence ID" value="XM_069447090.1"/>
</dbReference>
<name>A0ABR3UY84_9PLEO</name>
<protein>
    <recommendedName>
        <fullName evidence="8">MFS transporter</fullName>
    </recommendedName>
</protein>
<proteinExistence type="predicted"/>
<feature type="transmembrane region" description="Helical" evidence="5">
    <location>
        <begin position="57"/>
        <end position="77"/>
    </location>
</feature>
<dbReference type="Gene3D" id="1.20.1250.20">
    <property type="entry name" value="MFS general substrate transporter like domains"/>
    <property type="match status" value="1"/>
</dbReference>
<dbReference type="EMBL" id="JBHGVX010000001">
    <property type="protein sequence ID" value="KAL1801421.1"/>
    <property type="molecule type" value="Genomic_DNA"/>
</dbReference>
<evidence type="ECO:0000256" key="4">
    <source>
        <dbReference type="ARBA" id="ARBA00023136"/>
    </source>
</evidence>
<dbReference type="Proteomes" id="UP001578633">
    <property type="component" value="Chromosome 1"/>
</dbReference>
<evidence type="ECO:0000256" key="2">
    <source>
        <dbReference type="ARBA" id="ARBA00022692"/>
    </source>
</evidence>
<feature type="transmembrane region" description="Helical" evidence="5">
    <location>
        <begin position="335"/>
        <end position="356"/>
    </location>
</feature>
<evidence type="ECO:0008006" key="8">
    <source>
        <dbReference type="Google" id="ProtNLM"/>
    </source>
</evidence>
<dbReference type="InterPro" id="IPR036259">
    <property type="entry name" value="MFS_trans_sf"/>
</dbReference>
<evidence type="ECO:0000256" key="5">
    <source>
        <dbReference type="SAM" id="Phobius"/>
    </source>
</evidence>
<feature type="transmembrane region" description="Helical" evidence="5">
    <location>
        <begin position="152"/>
        <end position="176"/>
    </location>
</feature>
<dbReference type="InterPro" id="IPR011701">
    <property type="entry name" value="MFS"/>
</dbReference>
<dbReference type="PANTHER" id="PTHR23502">
    <property type="entry name" value="MAJOR FACILITATOR SUPERFAMILY"/>
    <property type="match status" value="1"/>
</dbReference>
<keyword evidence="7" id="KW-1185">Reference proteome</keyword>
<dbReference type="PANTHER" id="PTHR23502:SF20">
    <property type="entry name" value="TRANSPORTER, PUTATIVE (AFU_ORTHOLOGUE AFUA_6G13880)-RELATED"/>
    <property type="match status" value="1"/>
</dbReference>
<feature type="transmembrane region" description="Helical" evidence="5">
    <location>
        <begin position="269"/>
        <end position="293"/>
    </location>
</feature>
<dbReference type="SUPFAM" id="SSF103473">
    <property type="entry name" value="MFS general substrate transporter"/>
    <property type="match status" value="1"/>
</dbReference>